<dbReference type="InterPro" id="IPR002104">
    <property type="entry name" value="Integrase_catalytic"/>
</dbReference>
<evidence type="ECO:0000313" key="9">
    <source>
        <dbReference type="Proteomes" id="UP001500740"/>
    </source>
</evidence>
<dbReference type="RefSeq" id="WP_343784612.1">
    <property type="nucleotide sequence ID" value="NZ_BAAACZ010000028.1"/>
</dbReference>
<dbReference type="PROSITE" id="PS51898">
    <property type="entry name" value="TYR_RECOMBINASE"/>
    <property type="match status" value="1"/>
</dbReference>
<keyword evidence="2" id="KW-0229">DNA integration</keyword>
<evidence type="ECO:0000259" key="7">
    <source>
        <dbReference type="PROSITE" id="PS51900"/>
    </source>
</evidence>
<dbReference type="Pfam" id="PF14657">
    <property type="entry name" value="Arm-DNA-bind_4"/>
    <property type="match status" value="1"/>
</dbReference>
<dbReference type="Gene3D" id="1.10.150.130">
    <property type="match status" value="1"/>
</dbReference>
<proteinExistence type="inferred from homology"/>
<dbReference type="EMBL" id="BAAACZ010000028">
    <property type="protein sequence ID" value="GAA0470479.1"/>
    <property type="molecule type" value="Genomic_DNA"/>
</dbReference>
<feature type="domain" description="Tyr recombinase" evidence="6">
    <location>
        <begin position="176"/>
        <end position="382"/>
    </location>
</feature>
<comment type="caution">
    <text evidence="8">The sequence shown here is derived from an EMBL/GenBank/DDBJ whole genome shotgun (WGS) entry which is preliminary data.</text>
</comment>
<evidence type="ECO:0000259" key="6">
    <source>
        <dbReference type="PROSITE" id="PS51898"/>
    </source>
</evidence>
<sequence>MSKIYKYKRSDGSVTYTVKAFLGYDLEDGKQNQVTRRGFSTKKEARAFLYNLLSEVDKNGVPSKKKKTFEEIYEEWFEQHQKRIKPSTSKSIESKFTKRILPKFGHLEIKKITHKYCQQVINEWSEELKSFKDLKIQLNLVFKYSIKMSYLSQNPLDKVTLPKAKDEHYVIDEYGEKQNYYTREELLDFLESIKSEPLNYTFFHLAAYTGARKGELLALKWSDINFSDGLLHISKTLYFENKTNHLFKPKTTESKRSISLDPDTLSVLEYWKAEQQDRYTQLDQPVLSDSEQYIFTKYHQFKKRITIIRTAYFNDQISRILKHNPHLRKISVHGFRHTHASLLISAQASANEVKERLGHADIRTTLNTYVHLMKEDKLETANKFHEFMNKPY</sequence>
<organism evidence="8 9">
    <name type="scientific">Alkalibacillus silvisoli</name>
    <dbReference type="NCBI Taxonomy" id="392823"/>
    <lineage>
        <taxon>Bacteria</taxon>
        <taxon>Bacillati</taxon>
        <taxon>Bacillota</taxon>
        <taxon>Bacilli</taxon>
        <taxon>Bacillales</taxon>
        <taxon>Bacillaceae</taxon>
        <taxon>Alkalibacillus</taxon>
    </lineage>
</organism>
<dbReference type="InterPro" id="IPR011010">
    <property type="entry name" value="DNA_brk_join_enz"/>
</dbReference>
<evidence type="ECO:0000256" key="4">
    <source>
        <dbReference type="ARBA" id="ARBA00023172"/>
    </source>
</evidence>
<keyword evidence="3 5" id="KW-0238">DNA-binding</keyword>
<feature type="domain" description="Core-binding (CB)" evidence="7">
    <location>
        <begin position="67"/>
        <end position="146"/>
    </location>
</feature>
<dbReference type="Proteomes" id="UP001500740">
    <property type="component" value="Unassembled WGS sequence"/>
</dbReference>
<dbReference type="Pfam" id="PF00589">
    <property type="entry name" value="Phage_integrase"/>
    <property type="match status" value="1"/>
</dbReference>
<name>A0ABN1A8U0_9BACI</name>
<gene>
    <name evidence="8" type="ORF">GCM10008935_27990</name>
</gene>
<dbReference type="PANTHER" id="PTHR30629:SF2">
    <property type="entry name" value="PROPHAGE INTEGRASE INTS-RELATED"/>
    <property type="match status" value="1"/>
</dbReference>
<dbReference type="InterPro" id="IPR004107">
    <property type="entry name" value="Integrase_SAM-like_N"/>
</dbReference>
<evidence type="ECO:0000256" key="2">
    <source>
        <dbReference type="ARBA" id="ARBA00022908"/>
    </source>
</evidence>
<dbReference type="InterPro" id="IPR010998">
    <property type="entry name" value="Integrase_recombinase_N"/>
</dbReference>
<dbReference type="Gene3D" id="1.10.443.10">
    <property type="entry name" value="Intergrase catalytic core"/>
    <property type="match status" value="1"/>
</dbReference>
<evidence type="ECO:0000256" key="3">
    <source>
        <dbReference type="ARBA" id="ARBA00023125"/>
    </source>
</evidence>
<dbReference type="SUPFAM" id="SSF56349">
    <property type="entry name" value="DNA breaking-rejoining enzymes"/>
    <property type="match status" value="1"/>
</dbReference>
<evidence type="ECO:0000313" key="8">
    <source>
        <dbReference type="EMBL" id="GAA0470479.1"/>
    </source>
</evidence>
<accession>A0ABN1A8U0</accession>
<evidence type="ECO:0000256" key="5">
    <source>
        <dbReference type="PROSITE-ProRule" id="PRU01248"/>
    </source>
</evidence>
<keyword evidence="9" id="KW-1185">Reference proteome</keyword>
<reference evidence="8 9" key="1">
    <citation type="journal article" date="2019" name="Int. J. Syst. Evol. Microbiol.">
        <title>The Global Catalogue of Microorganisms (GCM) 10K type strain sequencing project: providing services to taxonomists for standard genome sequencing and annotation.</title>
        <authorList>
            <consortium name="The Broad Institute Genomics Platform"/>
            <consortium name="The Broad Institute Genome Sequencing Center for Infectious Disease"/>
            <person name="Wu L."/>
            <person name="Ma J."/>
        </authorList>
    </citation>
    <scope>NUCLEOTIDE SEQUENCE [LARGE SCALE GENOMIC DNA]</scope>
    <source>
        <strain evidence="8 9">JCM 14193</strain>
    </source>
</reference>
<dbReference type="CDD" id="cd01189">
    <property type="entry name" value="INT_ICEBs1_C_like"/>
    <property type="match status" value="1"/>
</dbReference>
<dbReference type="InterPro" id="IPR050808">
    <property type="entry name" value="Phage_Integrase"/>
</dbReference>
<protein>
    <submittedName>
        <fullName evidence="8">Site-specific integrase</fullName>
    </submittedName>
</protein>
<comment type="similarity">
    <text evidence="1">Belongs to the 'phage' integrase family.</text>
</comment>
<dbReference type="InterPro" id="IPR044068">
    <property type="entry name" value="CB"/>
</dbReference>
<dbReference type="Pfam" id="PF14659">
    <property type="entry name" value="Phage_int_SAM_3"/>
    <property type="match status" value="1"/>
</dbReference>
<evidence type="ECO:0000256" key="1">
    <source>
        <dbReference type="ARBA" id="ARBA00008857"/>
    </source>
</evidence>
<dbReference type="PROSITE" id="PS51900">
    <property type="entry name" value="CB"/>
    <property type="match status" value="1"/>
</dbReference>
<dbReference type="PANTHER" id="PTHR30629">
    <property type="entry name" value="PROPHAGE INTEGRASE"/>
    <property type="match status" value="1"/>
</dbReference>
<keyword evidence="4" id="KW-0233">DNA recombination</keyword>
<dbReference type="InterPro" id="IPR028259">
    <property type="entry name" value="AP2-like_int_N"/>
</dbReference>
<dbReference type="InterPro" id="IPR013762">
    <property type="entry name" value="Integrase-like_cat_sf"/>
</dbReference>